<evidence type="ECO:0000313" key="2">
    <source>
        <dbReference type="EMBL" id="THU02579.1"/>
    </source>
</evidence>
<dbReference type="PIRSF" id="PIRSF030962">
    <property type="entry name" value="Dehydrase_ECs4332_prd"/>
    <property type="match status" value="1"/>
</dbReference>
<reference evidence="2 3" key="1">
    <citation type="journal article" date="2015" name="Antonie Van Leeuwenhoek">
        <title>Lampropedia puyangensis sp. nov., isolated from symptomatic bark of Populus ? euramericana canker and emended description of Lampropedia hyalina (Ehrenberg 1832) Lee et al. 2004.</title>
        <authorList>
            <person name="Li Y."/>
            <person name="Wang T."/>
            <person name="Piao C.G."/>
            <person name="Wang L.F."/>
            <person name="Tian G.Z."/>
            <person name="Zhu T.H."/>
            <person name="Guo M.W."/>
        </authorList>
    </citation>
    <scope>NUCLEOTIDE SEQUENCE [LARGE SCALE GENOMIC DNA]</scope>
    <source>
        <strain evidence="2 3">2-bin</strain>
    </source>
</reference>
<dbReference type="Proteomes" id="UP000308917">
    <property type="component" value="Unassembled WGS sequence"/>
</dbReference>
<comment type="caution">
    <text evidence="2">The sequence shown here is derived from an EMBL/GenBank/DDBJ whole genome shotgun (WGS) entry which is preliminary data.</text>
</comment>
<name>A0A4S8F646_9BURK</name>
<protein>
    <recommendedName>
        <fullName evidence="1">ApeI dehydratase-like domain-containing protein</fullName>
    </recommendedName>
</protein>
<dbReference type="AlphaFoldDB" id="A0A4S8F646"/>
<gene>
    <name evidence="2" type="ORF">E9531_07860</name>
</gene>
<organism evidence="2 3">
    <name type="scientific">Lampropedia puyangensis</name>
    <dbReference type="NCBI Taxonomy" id="1330072"/>
    <lineage>
        <taxon>Bacteria</taxon>
        <taxon>Pseudomonadati</taxon>
        <taxon>Pseudomonadota</taxon>
        <taxon>Betaproteobacteria</taxon>
        <taxon>Burkholderiales</taxon>
        <taxon>Comamonadaceae</taxon>
        <taxon>Lampropedia</taxon>
    </lineage>
</organism>
<keyword evidence="3" id="KW-1185">Reference proteome</keyword>
<dbReference type="InterPro" id="IPR029069">
    <property type="entry name" value="HotDog_dom_sf"/>
</dbReference>
<evidence type="ECO:0000259" key="1">
    <source>
        <dbReference type="Pfam" id="PF22818"/>
    </source>
</evidence>
<feature type="domain" description="ApeI dehydratase-like" evidence="1">
    <location>
        <begin position="19"/>
        <end position="112"/>
    </location>
</feature>
<dbReference type="EMBL" id="STFG01000006">
    <property type="protein sequence ID" value="THU02579.1"/>
    <property type="molecule type" value="Genomic_DNA"/>
</dbReference>
<dbReference type="OrthoDB" id="9787658at2"/>
<dbReference type="Pfam" id="PF22818">
    <property type="entry name" value="ApeI-like"/>
    <property type="match status" value="1"/>
</dbReference>
<dbReference type="SUPFAM" id="SSF54637">
    <property type="entry name" value="Thioesterase/thiol ester dehydrase-isomerase"/>
    <property type="match status" value="1"/>
</dbReference>
<accession>A0A4S8F646</accession>
<evidence type="ECO:0000313" key="3">
    <source>
        <dbReference type="Proteomes" id="UP000308917"/>
    </source>
</evidence>
<dbReference type="InterPro" id="IPR054545">
    <property type="entry name" value="ApeI-like"/>
</dbReference>
<dbReference type="RefSeq" id="WP_136573199.1">
    <property type="nucleotide sequence ID" value="NZ_STFG01000006.1"/>
</dbReference>
<dbReference type="Gene3D" id="3.10.129.10">
    <property type="entry name" value="Hotdog Thioesterase"/>
    <property type="match status" value="1"/>
</dbReference>
<sequence>MKQGFALAHGPDAHHIQWHQKEQHHAVVSLYLSPSLEVFQGHFPNSPILPGVAQLDWVLTLGQHTFNLPAYFHSLQALKFVRPITPEMTIQIELEQHRKETEDVLHFRISSRNALAEIIEHASGRAQWSHIDRSAQE</sequence>
<dbReference type="InterPro" id="IPR016962">
    <property type="entry name" value="Dehydrase_ECs4332_prd"/>
</dbReference>
<proteinExistence type="predicted"/>